<evidence type="ECO:0000256" key="1">
    <source>
        <dbReference type="SAM" id="MobiDB-lite"/>
    </source>
</evidence>
<evidence type="ECO:0000313" key="2">
    <source>
        <dbReference type="EMBL" id="NKI44320.1"/>
    </source>
</evidence>
<evidence type="ECO:0008006" key="4">
    <source>
        <dbReference type="Google" id="ProtNLM"/>
    </source>
</evidence>
<proteinExistence type="predicted"/>
<accession>A0ABX1HAI6</accession>
<organism evidence="2 3">
    <name type="scientific">Streptomyces physcomitrii</name>
    <dbReference type="NCBI Taxonomy" id="2724184"/>
    <lineage>
        <taxon>Bacteria</taxon>
        <taxon>Bacillati</taxon>
        <taxon>Actinomycetota</taxon>
        <taxon>Actinomycetes</taxon>
        <taxon>Kitasatosporales</taxon>
        <taxon>Streptomycetaceae</taxon>
        <taxon>Streptomyces</taxon>
    </lineage>
</organism>
<feature type="compositionally biased region" description="Low complexity" evidence="1">
    <location>
        <begin position="36"/>
        <end position="46"/>
    </location>
</feature>
<keyword evidence="3" id="KW-1185">Reference proteome</keyword>
<protein>
    <recommendedName>
        <fullName evidence="4">Lipoprotein</fullName>
    </recommendedName>
</protein>
<dbReference type="Proteomes" id="UP000772196">
    <property type="component" value="Unassembled WGS sequence"/>
</dbReference>
<dbReference type="EMBL" id="JAAWWP010000018">
    <property type="protein sequence ID" value="NKI44320.1"/>
    <property type="molecule type" value="Genomic_DNA"/>
</dbReference>
<reference evidence="2 3" key="1">
    <citation type="submission" date="2020-04" db="EMBL/GenBank/DDBJ databases">
        <title>Phylogenetic Diversity and Antibacterial Activity against Ralstonia solanacearum of Endophytic Actinomycete Isolated from Moss.</title>
        <authorList>
            <person name="Zhuang X."/>
        </authorList>
    </citation>
    <scope>NUCLEOTIDE SEQUENCE [LARGE SCALE GENOMIC DNA]</scope>
    <source>
        <strain evidence="2 3">LD120</strain>
    </source>
</reference>
<feature type="region of interest" description="Disordered" evidence="1">
    <location>
        <begin position="21"/>
        <end position="54"/>
    </location>
</feature>
<comment type="caution">
    <text evidence="2">The sequence shown here is derived from an EMBL/GenBank/DDBJ whole genome shotgun (WGS) entry which is preliminary data.</text>
</comment>
<name>A0ABX1HAI6_9ACTN</name>
<evidence type="ECO:0000313" key="3">
    <source>
        <dbReference type="Proteomes" id="UP000772196"/>
    </source>
</evidence>
<sequence length="203" mass="21472">MHLAAALTTAAALLLTACGDDGDSPDTIEGADKGSKSPSPSDSASPRADRPEITLPAGFRAEFTGWTDSDPKTQAVLDDGKERLRGSYAAIGDADPEASYLSFYSARGARESGRKWVAGYQGLTIVGEVRVYDPQARLTGEGAATLFYCVDESKGFSKDLKTGKKEGTPKGESPKVQYRTALRKNAQGVWVTTSVESEPGGCR</sequence>
<gene>
    <name evidence="2" type="ORF">HFV08_24355</name>
</gene>